<feature type="domain" description="DUF1023" evidence="2">
    <location>
        <begin position="325"/>
        <end position="481"/>
    </location>
</feature>
<evidence type="ECO:0000256" key="1">
    <source>
        <dbReference type="SAM" id="MobiDB-lite"/>
    </source>
</evidence>
<evidence type="ECO:0000259" key="2">
    <source>
        <dbReference type="Pfam" id="PF06259"/>
    </source>
</evidence>
<evidence type="ECO:0000313" key="4">
    <source>
        <dbReference type="Proteomes" id="UP001589646"/>
    </source>
</evidence>
<dbReference type="Proteomes" id="UP001589646">
    <property type="component" value="Unassembled WGS sequence"/>
</dbReference>
<name>A0ABV5Q9H8_9ACTN</name>
<sequence length="540" mass="60077">MSDILDRLHRMFFRIVSLLPASVQGRFLRHYFEWVHRLPDPWRYDTEPYEIDKYEMTLRHVPHRAYRRVLDVGCSEGAFTRRLARAYPSAECWGVDVSDRAVTRAAAKAAGAARFVALDFLNEDPDGTFDLVICAETLYYVGRDERLRLALGRLRSFMVPGAVLVLMHEWPEARRLYRHLDENPFFRRVSEHPYEHPVRSYAVTVYERVEPASSDRAALLRAPRTDPMTRLGRGPRPLGRDFVEGRHGPASAAMRGKRRDLSRSRMRPFRTLLLAAVLATGTAAAGRPVVDELPLPLAFDAHALQDRYELHAWSGRQFLAWSRRGDGQAIEVVGDLANARRVIVYVPGSGQSLASFDDSAESPGRAARALYDEAAALGQGTAVIGWLGYDPPDLVNPEIATIWPADRGARRLRSFLSMLPRHVRISLVCHSYGSVVCARAVAGSPVRDLIVTGSPGLGVRRASDLHTSARIWAALGGRDDVLRSGLLIGPFGFGTDPVSAEFGARVVDGGDAQHHTYLRPGTRTLTEITHIAVRGRERAA</sequence>
<dbReference type="PANTHER" id="PTHR43861">
    <property type="entry name" value="TRANS-ACONITATE 2-METHYLTRANSFERASE-RELATED"/>
    <property type="match status" value="1"/>
</dbReference>
<dbReference type="PANTHER" id="PTHR43861:SF1">
    <property type="entry name" value="TRANS-ACONITATE 2-METHYLTRANSFERASE"/>
    <property type="match status" value="1"/>
</dbReference>
<accession>A0ABV5Q9H8</accession>
<dbReference type="Pfam" id="PF05401">
    <property type="entry name" value="NodS"/>
    <property type="match status" value="1"/>
</dbReference>
<dbReference type="GO" id="GO:0016787">
    <property type="term" value="F:hydrolase activity"/>
    <property type="evidence" value="ECO:0007669"/>
    <property type="project" value="UniProtKB-KW"/>
</dbReference>
<feature type="region of interest" description="Disordered" evidence="1">
    <location>
        <begin position="226"/>
        <end position="260"/>
    </location>
</feature>
<dbReference type="SUPFAM" id="SSF53335">
    <property type="entry name" value="S-adenosyl-L-methionine-dependent methyltransferases"/>
    <property type="match status" value="1"/>
</dbReference>
<feature type="compositionally biased region" description="Basic and acidic residues" evidence="1">
    <location>
        <begin position="238"/>
        <end position="247"/>
    </location>
</feature>
<dbReference type="InterPro" id="IPR029063">
    <property type="entry name" value="SAM-dependent_MTases_sf"/>
</dbReference>
<dbReference type="InterPro" id="IPR008715">
    <property type="entry name" value="SAM-MeTfrase_NodS-like"/>
</dbReference>
<gene>
    <name evidence="3" type="ORF">ACFFRN_36495</name>
</gene>
<protein>
    <submittedName>
        <fullName evidence="3">Alpha/beta hydrolase</fullName>
    </submittedName>
</protein>
<evidence type="ECO:0000313" key="3">
    <source>
        <dbReference type="EMBL" id="MFB9532137.1"/>
    </source>
</evidence>
<dbReference type="InterPro" id="IPR010427">
    <property type="entry name" value="DUF1023"/>
</dbReference>
<keyword evidence="3" id="KW-0378">Hydrolase</keyword>
<proteinExistence type="predicted"/>
<dbReference type="Gene3D" id="3.40.50.150">
    <property type="entry name" value="Vaccinia Virus protein VP39"/>
    <property type="match status" value="1"/>
</dbReference>
<comment type="caution">
    <text evidence="3">The sequence shown here is derived from an EMBL/GenBank/DDBJ whole genome shotgun (WGS) entry which is preliminary data.</text>
</comment>
<dbReference type="EMBL" id="JBHMCE010000013">
    <property type="protein sequence ID" value="MFB9532137.1"/>
    <property type="molecule type" value="Genomic_DNA"/>
</dbReference>
<keyword evidence="4" id="KW-1185">Reference proteome</keyword>
<dbReference type="Pfam" id="PF06259">
    <property type="entry name" value="Abhydrolase_8"/>
    <property type="match status" value="1"/>
</dbReference>
<reference evidence="3 4" key="1">
    <citation type="submission" date="2024-09" db="EMBL/GenBank/DDBJ databases">
        <authorList>
            <person name="Sun Q."/>
            <person name="Mori K."/>
        </authorList>
    </citation>
    <scope>NUCLEOTIDE SEQUENCE [LARGE SCALE GENOMIC DNA]</scope>
    <source>
        <strain evidence="3 4">JCM 3323</strain>
    </source>
</reference>
<organism evidence="3 4">
    <name type="scientific">Nonomuraea roseola</name>
    <dbReference type="NCBI Taxonomy" id="46179"/>
    <lineage>
        <taxon>Bacteria</taxon>
        <taxon>Bacillati</taxon>
        <taxon>Actinomycetota</taxon>
        <taxon>Actinomycetes</taxon>
        <taxon>Streptosporangiales</taxon>
        <taxon>Streptosporangiaceae</taxon>
        <taxon>Nonomuraea</taxon>
    </lineage>
</organism>
<dbReference type="CDD" id="cd02440">
    <property type="entry name" value="AdoMet_MTases"/>
    <property type="match status" value="1"/>
</dbReference>
<dbReference type="SUPFAM" id="SSF53474">
    <property type="entry name" value="alpha/beta-Hydrolases"/>
    <property type="match status" value="1"/>
</dbReference>
<dbReference type="RefSeq" id="WP_346130283.1">
    <property type="nucleotide sequence ID" value="NZ_BAAAXC010000015.1"/>
</dbReference>
<dbReference type="InterPro" id="IPR029058">
    <property type="entry name" value="AB_hydrolase_fold"/>
</dbReference>